<dbReference type="PANTHER" id="PTHR15323">
    <property type="entry name" value="D123 PROTEIN"/>
    <property type="match status" value="1"/>
</dbReference>
<comment type="caution">
    <text evidence="3">The sequence shown here is derived from an EMBL/GenBank/DDBJ whole genome shotgun (WGS) entry which is preliminary data.</text>
</comment>
<dbReference type="PANTHER" id="PTHR15323:SF6">
    <property type="entry name" value="CELL DIVISION CYCLE PROTEIN 123 HOMOLOG"/>
    <property type="match status" value="1"/>
</dbReference>
<gene>
    <name evidence="3" type="ORF">MGL_0353</name>
</gene>
<dbReference type="InParanoid" id="A8PT18"/>
<dbReference type="FunCoup" id="A8PT18">
    <property type="interactions" value="442"/>
</dbReference>
<dbReference type="GeneID" id="5856884"/>
<reference evidence="3 4" key="1">
    <citation type="journal article" date="2007" name="Proc. Natl. Acad. Sci. U.S.A.">
        <title>Dandruff-associated Malassezia genomes reveal convergent and divergent virulence traits shared with plant and human fungal pathogens.</title>
        <authorList>
            <person name="Xu J."/>
            <person name="Saunders C.W."/>
            <person name="Hu P."/>
            <person name="Grant R.A."/>
            <person name="Boekhout T."/>
            <person name="Kuramae E.E."/>
            <person name="Kronstad J.W."/>
            <person name="Deangelis Y.M."/>
            <person name="Reeder N.L."/>
            <person name="Johnstone K.R."/>
            <person name="Leland M."/>
            <person name="Fieno A.M."/>
            <person name="Begley W.M."/>
            <person name="Sun Y."/>
            <person name="Lacey M.P."/>
            <person name="Chaudhary T."/>
            <person name="Keough T."/>
            <person name="Chu L."/>
            <person name="Sears R."/>
            <person name="Yuan B."/>
            <person name="Dawson T.L.Jr."/>
        </authorList>
    </citation>
    <scope>NUCLEOTIDE SEQUENCE [LARGE SCALE GENOMIC DNA]</scope>
    <source>
        <strain evidence="4">ATCC MYA-4612 / CBS 7966</strain>
    </source>
</reference>
<dbReference type="AlphaFoldDB" id="A8PT18"/>
<accession>A8PT18</accession>
<dbReference type="STRING" id="425265.A8PT18"/>
<dbReference type="EMBL" id="AAYY01000001">
    <property type="protein sequence ID" value="EDP45364.1"/>
    <property type="molecule type" value="Genomic_DNA"/>
</dbReference>
<organism evidence="3 4">
    <name type="scientific">Malassezia globosa (strain ATCC MYA-4612 / CBS 7966)</name>
    <name type="common">Dandruff-associated fungus</name>
    <dbReference type="NCBI Taxonomy" id="425265"/>
    <lineage>
        <taxon>Eukaryota</taxon>
        <taxon>Fungi</taxon>
        <taxon>Dikarya</taxon>
        <taxon>Basidiomycota</taxon>
        <taxon>Ustilaginomycotina</taxon>
        <taxon>Malasseziomycetes</taxon>
        <taxon>Malasseziales</taxon>
        <taxon>Malasseziaceae</taxon>
        <taxon>Malassezia</taxon>
    </lineage>
</organism>
<evidence type="ECO:0000256" key="1">
    <source>
        <dbReference type="ARBA" id="ARBA00011047"/>
    </source>
</evidence>
<protein>
    <submittedName>
        <fullName evidence="3">Uncharacterized protein</fullName>
    </submittedName>
</protein>
<evidence type="ECO:0000313" key="3">
    <source>
        <dbReference type="EMBL" id="EDP45364.1"/>
    </source>
</evidence>
<dbReference type="OMA" id="TFPDPNF"/>
<feature type="compositionally biased region" description="Acidic residues" evidence="2">
    <location>
        <begin position="91"/>
        <end position="108"/>
    </location>
</feature>
<dbReference type="VEuPathDB" id="FungiDB:MGL_0353"/>
<evidence type="ECO:0000256" key="2">
    <source>
        <dbReference type="SAM" id="MobiDB-lite"/>
    </source>
</evidence>
<keyword evidence="4" id="KW-1185">Reference proteome</keyword>
<dbReference type="Proteomes" id="UP000008837">
    <property type="component" value="Unassembled WGS sequence"/>
</dbReference>
<dbReference type="KEGG" id="mgl:MGL_0353"/>
<dbReference type="Pfam" id="PF07065">
    <property type="entry name" value="D123"/>
    <property type="match status" value="1"/>
</dbReference>
<dbReference type="InterPro" id="IPR009772">
    <property type="entry name" value="CDC123"/>
</dbReference>
<dbReference type="OrthoDB" id="360540at2759"/>
<sequence>MPTMSAKVDECIALEPQTDATSSLLATQYGSWYPQHKSYTLKSKILNIEAIEPGFLEWLDQDGLVLSDANDVNPEDGDARPQIKRTLPLDSDAEIMSDPSDDEGNDTDDGAYFPALNAEIRRVLLEYDGAVFPKFNWSAPQDAAWIMPGHTLRCQTPNDVYLLLKSSDFAMKDLSQVRELSKACENEARPERPHLQLVLKKWFELPRSHEFRCFVRDGHIVGACQRDMTFYEHLQDAATQERIQSLLFTFYRDHLAHIVPRRIVFDVYLTRHLDTCFLMDLNPWLDRTDTLLWTGDELEHVAPSVGDHGSASGRLVPLRVLASQAEASQALPTYSAHMVPADVVELSHGQNVAEFAQQWTSHVQNAMQPSSEDECE</sequence>
<proteinExistence type="inferred from homology"/>
<name>A8PT18_MALGO</name>
<evidence type="ECO:0000313" key="4">
    <source>
        <dbReference type="Proteomes" id="UP000008837"/>
    </source>
</evidence>
<dbReference type="RefSeq" id="XP_001732578.1">
    <property type="nucleotide sequence ID" value="XM_001732526.1"/>
</dbReference>
<feature type="region of interest" description="Disordered" evidence="2">
    <location>
        <begin position="69"/>
        <end position="108"/>
    </location>
</feature>
<comment type="similarity">
    <text evidence="1">Belongs to the CDC123 family.</text>
</comment>
<dbReference type="GO" id="GO:0005737">
    <property type="term" value="C:cytoplasm"/>
    <property type="evidence" value="ECO:0007669"/>
    <property type="project" value="TreeGrafter"/>
</dbReference>